<protein>
    <recommendedName>
        <fullName evidence="3">HMG box domain-containing protein</fullName>
    </recommendedName>
</protein>
<dbReference type="Proteomes" id="UP001491310">
    <property type="component" value="Unassembled WGS sequence"/>
</dbReference>
<feature type="region of interest" description="Disordered" evidence="2">
    <location>
        <begin position="240"/>
        <end position="266"/>
    </location>
</feature>
<keyword evidence="1" id="KW-0539">Nucleus</keyword>
<keyword evidence="5" id="KW-1185">Reference proteome</keyword>
<keyword evidence="1" id="KW-0238">DNA-binding</keyword>
<organism evidence="4 5">
    <name type="scientific">Coccomyxa subellipsoidea</name>
    <dbReference type="NCBI Taxonomy" id="248742"/>
    <lineage>
        <taxon>Eukaryota</taxon>
        <taxon>Viridiplantae</taxon>
        <taxon>Chlorophyta</taxon>
        <taxon>core chlorophytes</taxon>
        <taxon>Trebouxiophyceae</taxon>
        <taxon>Trebouxiophyceae incertae sedis</taxon>
        <taxon>Coccomyxaceae</taxon>
        <taxon>Coccomyxa</taxon>
    </lineage>
</organism>
<evidence type="ECO:0000259" key="3">
    <source>
        <dbReference type="PROSITE" id="PS50118"/>
    </source>
</evidence>
<dbReference type="SUPFAM" id="SSF47095">
    <property type="entry name" value="HMG-box"/>
    <property type="match status" value="1"/>
</dbReference>
<proteinExistence type="predicted"/>
<feature type="compositionally biased region" description="Low complexity" evidence="2">
    <location>
        <begin position="502"/>
        <end position="515"/>
    </location>
</feature>
<dbReference type="SMART" id="SM00398">
    <property type="entry name" value="HMG"/>
    <property type="match status" value="1"/>
</dbReference>
<dbReference type="Pfam" id="PF00505">
    <property type="entry name" value="HMG_box"/>
    <property type="match status" value="1"/>
</dbReference>
<dbReference type="InterPro" id="IPR036910">
    <property type="entry name" value="HMG_box_dom_sf"/>
</dbReference>
<feature type="compositionally biased region" description="Polar residues" evidence="2">
    <location>
        <begin position="392"/>
        <end position="402"/>
    </location>
</feature>
<evidence type="ECO:0000313" key="4">
    <source>
        <dbReference type="EMBL" id="KAK9909597.1"/>
    </source>
</evidence>
<dbReference type="InterPro" id="IPR009071">
    <property type="entry name" value="HMG_box_dom"/>
</dbReference>
<evidence type="ECO:0000313" key="5">
    <source>
        <dbReference type="Proteomes" id="UP001491310"/>
    </source>
</evidence>
<name>A0ABR2YRR8_9CHLO</name>
<comment type="caution">
    <text evidence="4">The sequence shown here is derived from an EMBL/GenBank/DDBJ whole genome shotgun (WGS) entry which is preliminary data.</text>
</comment>
<reference evidence="4 5" key="1">
    <citation type="journal article" date="2024" name="Nat. Commun.">
        <title>Phylogenomics reveals the evolutionary origins of lichenization in chlorophyte algae.</title>
        <authorList>
            <person name="Puginier C."/>
            <person name="Libourel C."/>
            <person name="Otte J."/>
            <person name="Skaloud P."/>
            <person name="Haon M."/>
            <person name="Grisel S."/>
            <person name="Petersen M."/>
            <person name="Berrin J.G."/>
            <person name="Delaux P.M."/>
            <person name="Dal Grande F."/>
            <person name="Keller J."/>
        </authorList>
    </citation>
    <scope>NUCLEOTIDE SEQUENCE [LARGE SCALE GENOMIC DNA]</scope>
    <source>
        <strain evidence="4 5">SAG 216-7</strain>
    </source>
</reference>
<dbReference type="PROSITE" id="PS50118">
    <property type="entry name" value="HMG_BOX_2"/>
    <property type="match status" value="1"/>
</dbReference>
<feature type="region of interest" description="Disordered" evidence="2">
    <location>
        <begin position="318"/>
        <end position="448"/>
    </location>
</feature>
<feature type="compositionally biased region" description="Low complexity" evidence="2">
    <location>
        <begin position="242"/>
        <end position="260"/>
    </location>
</feature>
<dbReference type="EMBL" id="JALJOT010000006">
    <property type="protein sequence ID" value="KAK9909597.1"/>
    <property type="molecule type" value="Genomic_DNA"/>
</dbReference>
<feature type="DNA-binding region" description="HMG box" evidence="1">
    <location>
        <begin position="264"/>
        <end position="332"/>
    </location>
</feature>
<feature type="compositionally biased region" description="Basic and acidic residues" evidence="2">
    <location>
        <begin position="425"/>
        <end position="439"/>
    </location>
</feature>
<evidence type="ECO:0000256" key="2">
    <source>
        <dbReference type="SAM" id="MobiDB-lite"/>
    </source>
</evidence>
<gene>
    <name evidence="4" type="ORF">WJX75_004735</name>
</gene>
<feature type="compositionally biased region" description="Polar residues" evidence="2">
    <location>
        <begin position="350"/>
        <end position="371"/>
    </location>
</feature>
<accession>A0ABR2YRR8</accession>
<feature type="domain" description="HMG box" evidence="3">
    <location>
        <begin position="264"/>
        <end position="332"/>
    </location>
</feature>
<feature type="region of interest" description="Disordered" evidence="2">
    <location>
        <begin position="163"/>
        <end position="205"/>
    </location>
</feature>
<dbReference type="Gene3D" id="1.10.30.10">
    <property type="entry name" value="High mobility group box domain"/>
    <property type="match status" value="1"/>
</dbReference>
<evidence type="ECO:0000256" key="1">
    <source>
        <dbReference type="PROSITE-ProRule" id="PRU00267"/>
    </source>
</evidence>
<sequence length="532" mass="56870">MLMGNSTSLLQHKSTNSTDQVVVAAPLSLRSNYRTTVWHFGEVPASGISYRQGGRDLFLYPIDYRASAHIHGQSCLMMIRPKDAAGQPEFVVVWDSGKEFVGNTPTAPFAKLALFIGTLDVTNGIMAFGFNHPVVQLVLCRSQQTQPPQIPILPELPQGFGAMQDRRESQGRSGRGRGGLRLRPGSPTHSPQTPHRLAQRSPPRRVASLRDWHMDLSDAMDQAKQYASEPGLRPDIAAADVAPRQGRGPRAPGGRSRSPQVPRATRGWTAFTAFGLDARDVVRAENPGANAADIEKLVGQRWVQLSVEERLHYADKAAGRKRQAAGNAPGWEPPHPATAAGGVGEGLQRGPSSSLRTESAATPISSYSSAQIAPYPLKRKTPEPSDAPSEATLDSPSRSKMPSHSGDFFYAHDGHGDVLPKPVKKRESARNLSTDHHPLGSDGSDNRACPLARAAEASPEVEAGQEAVSVSRAASAMGVHEGDLMVGFPGFTPAQAVQAMAAPTAETAAEAPAHALDSSRRPTNDIAQGRMQ</sequence>
<feature type="region of interest" description="Disordered" evidence="2">
    <location>
        <begin position="502"/>
        <end position="532"/>
    </location>
</feature>